<accession>A0A9D4ZJS6</accession>
<dbReference type="AlphaFoldDB" id="A0A9D4ZJS6"/>
<reference evidence="1" key="1">
    <citation type="submission" date="2021-01" db="EMBL/GenBank/DDBJ databases">
        <title>Adiantum capillus-veneris genome.</title>
        <authorList>
            <person name="Fang Y."/>
            <person name="Liao Q."/>
        </authorList>
    </citation>
    <scope>NUCLEOTIDE SEQUENCE</scope>
    <source>
        <strain evidence="1">H3</strain>
        <tissue evidence="1">Leaf</tissue>
    </source>
</reference>
<gene>
    <name evidence="1" type="ORF">GOP47_0007938</name>
</gene>
<sequence>AALVQKVQNCLKEEAWIKNPSVEVFLAALRRRLDACVDGKLANAVTNIHVKREDKSRNLDREFYEKKLPELCKNLQRMTMPVFNQMLPDLIKAVMQEMSSVPDENCRPRCEARCPACGSICYHAKGHSAAKHNTIHQPAGLAGHKWFRKIALVERSCLQCLETAVRMVREDGARVIPFSEFDKEYPEWDMPTSNEASAIQMREWIFFRYQRELVDYFNARRAGQKFGPAENMPTAYNHDRAQLQARLHNTLRPKFPNEDAWTQFIQLLKTF</sequence>
<comment type="caution">
    <text evidence="1">The sequence shown here is derived from an EMBL/GenBank/DDBJ whole genome shotgun (WGS) entry which is preliminary data.</text>
</comment>
<dbReference type="InterPro" id="IPR052986">
    <property type="entry name" value="VLIG_GTPase"/>
</dbReference>
<dbReference type="OrthoDB" id="1597724at2759"/>
<evidence type="ECO:0000313" key="1">
    <source>
        <dbReference type="EMBL" id="KAI5078114.1"/>
    </source>
</evidence>
<keyword evidence="2" id="KW-1185">Reference proteome</keyword>
<dbReference type="PANTHER" id="PTHR14819:SF25">
    <property type="entry name" value="CHROMOSOME UNDETERMINED SCAFFOLD_52, WHOLE GENOME SHOTGUN SEQUENCE"/>
    <property type="match status" value="1"/>
</dbReference>
<dbReference type="EMBL" id="JABFUD020000007">
    <property type="protein sequence ID" value="KAI5078114.1"/>
    <property type="molecule type" value="Genomic_DNA"/>
</dbReference>
<dbReference type="Proteomes" id="UP000886520">
    <property type="component" value="Chromosome 7"/>
</dbReference>
<name>A0A9D4ZJS6_ADICA</name>
<dbReference type="PANTHER" id="PTHR14819">
    <property type="entry name" value="GTP-BINDING"/>
    <property type="match status" value="1"/>
</dbReference>
<feature type="non-terminal residue" evidence="1">
    <location>
        <position position="1"/>
    </location>
</feature>
<protein>
    <submittedName>
        <fullName evidence="1">Uncharacterized protein</fullName>
    </submittedName>
</protein>
<proteinExistence type="predicted"/>
<organism evidence="1 2">
    <name type="scientific">Adiantum capillus-veneris</name>
    <name type="common">Maidenhair fern</name>
    <dbReference type="NCBI Taxonomy" id="13818"/>
    <lineage>
        <taxon>Eukaryota</taxon>
        <taxon>Viridiplantae</taxon>
        <taxon>Streptophyta</taxon>
        <taxon>Embryophyta</taxon>
        <taxon>Tracheophyta</taxon>
        <taxon>Polypodiopsida</taxon>
        <taxon>Polypodiidae</taxon>
        <taxon>Polypodiales</taxon>
        <taxon>Pteridineae</taxon>
        <taxon>Pteridaceae</taxon>
        <taxon>Vittarioideae</taxon>
        <taxon>Adiantum</taxon>
    </lineage>
</organism>
<evidence type="ECO:0000313" key="2">
    <source>
        <dbReference type="Proteomes" id="UP000886520"/>
    </source>
</evidence>